<reference evidence="1" key="1">
    <citation type="submission" date="2021-08" db="EMBL/GenBank/DDBJ databases">
        <title>The first chromosome-level gecko genome reveals the dynamic sex chromosomes of Neotropical dwarf geckos (Sphaerodactylidae: Sphaerodactylus).</title>
        <authorList>
            <person name="Pinto B.J."/>
            <person name="Keating S.E."/>
            <person name="Gamble T."/>
        </authorList>
    </citation>
    <scope>NUCLEOTIDE SEQUENCE</scope>
    <source>
        <strain evidence="1">TG3544</strain>
    </source>
</reference>
<evidence type="ECO:0000313" key="1">
    <source>
        <dbReference type="EMBL" id="KAH7996293.1"/>
    </source>
</evidence>
<dbReference type="EMBL" id="CM037628">
    <property type="protein sequence ID" value="KAH7996293.1"/>
    <property type="molecule type" value="Genomic_DNA"/>
</dbReference>
<keyword evidence="2" id="KW-1185">Reference proteome</keyword>
<protein>
    <submittedName>
        <fullName evidence="1">Uncharacterized protein</fullName>
    </submittedName>
</protein>
<evidence type="ECO:0000313" key="2">
    <source>
        <dbReference type="Proteomes" id="UP000827872"/>
    </source>
</evidence>
<sequence>MGLGVVVPQLAFQPETEVCQHPLEMGVCRHQSLGNWVLEGNQLNPGGVPAQPIPMGIPAPPLQPPVFPAPPLYPAPPPPFPFQPPYSPIPGVSTIAQDSDAPLLAGLPNSPKTLPGAREQPWLPPLQDVSTRLGNPCPPAGAP</sequence>
<organism evidence="1 2">
    <name type="scientific">Sphaerodactylus townsendi</name>
    <dbReference type="NCBI Taxonomy" id="933632"/>
    <lineage>
        <taxon>Eukaryota</taxon>
        <taxon>Metazoa</taxon>
        <taxon>Chordata</taxon>
        <taxon>Craniata</taxon>
        <taxon>Vertebrata</taxon>
        <taxon>Euteleostomi</taxon>
        <taxon>Lepidosauria</taxon>
        <taxon>Squamata</taxon>
        <taxon>Bifurcata</taxon>
        <taxon>Gekkota</taxon>
        <taxon>Sphaerodactylidae</taxon>
        <taxon>Sphaerodactylus</taxon>
    </lineage>
</organism>
<gene>
    <name evidence="1" type="ORF">K3G42_003902</name>
</gene>
<name>A0ACB8EU72_9SAUR</name>
<comment type="caution">
    <text evidence="1">The sequence shown here is derived from an EMBL/GenBank/DDBJ whole genome shotgun (WGS) entry which is preliminary data.</text>
</comment>
<dbReference type="Proteomes" id="UP000827872">
    <property type="component" value="Linkage Group LG15"/>
</dbReference>
<accession>A0ACB8EU72</accession>
<proteinExistence type="predicted"/>